<gene>
    <name evidence="1" type="ORF">G9U51_07820</name>
</gene>
<dbReference type="Proteomes" id="UP000744769">
    <property type="component" value="Unassembled WGS sequence"/>
</dbReference>
<keyword evidence="2" id="KW-1185">Reference proteome</keyword>
<protein>
    <submittedName>
        <fullName evidence="1">Uncharacterized protein</fullName>
    </submittedName>
</protein>
<evidence type="ECO:0000313" key="1">
    <source>
        <dbReference type="EMBL" id="NHN55684.1"/>
    </source>
</evidence>
<reference evidence="1" key="1">
    <citation type="submission" date="2020-03" db="EMBL/GenBank/DDBJ databases">
        <title>Draft sequencing of Calidifontibacter sp. DB0510.</title>
        <authorList>
            <person name="Kim D.-U."/>
        </authorList>
    </citation>
    <scope>NUCLEOTIDE SEQUENCE</scope>
    <source>
        <strain evidence="1">DB0510</strain>
    </source>
</reference>
<evidence type="ECO:0000313" key="2">
    <source>
        <dbReference type="Proteomes" id="UP000744769"/>
    </source>
</evidence>
<proteinExistence type="predicted"/>
<dbReference type="AlphaFoldDB" id="A0A967EAA6"/>
<accession>A0A967EAA6</accession>
<dbReference type="EMBL" id="JAAOIV010000004">
    <property type="protein sequence ID" value="NHN55684.1"/>
    <property type="molecule type" value="Genomic_DNA"/>
</dbReference>
<dbReference type="RefSeq" id="WP_166195658.1">
    <property type="nucleotide sequence ID" value="NZ_JAAOIV010000004.1"/>
</dbReference>
<sequence length="79" mass="8490">MRRLDQRWHELPLDRASSGLPQVYAVAADLAARVRPGVALPKLGPQAVIRQLQVVAWDACAAGHTDVGALLADLRRGLA</sequence>
<comment type="caution">
    <text evidence="1">The sequence shown here is derived from an EMBL/GenBank/DDBJ whole genome shotgun (WGS) entry which is preliminary data.</text>
</comment>
<name>A0A967EAA6_9MICO</name>
<organism evidence="1 2">
    <name type="scientific">Metallococcus carri</name>
    <dbReference type="NCBI Taxonomy" id="1656884"/>
    <lineage>
        <taxon>Bacteria</taxon>
        <taxon>Bacillati</taxon>
        <taxon>Actinomycetota</taxon>
        <taxon>Actinomycetes</taxon>
        <taxon>Micrococcales</taxon>
        <taxon>Dermacoccaceae</taxon>
        <taxon>Metallococcus</taxon>
    </lineage>
</organism>